<feature type="signal peptide" evidence="1">
    <location>
        <begin position="1"/>
        <end position="21"/>
    </location>
</feature>
<dbReference type="Pfam" id="PF05305">
    <property type="entry name" value="DUF732"/>
    <property type="match status" value="1"/>
</dbReference>
<accession>A0ABS9YVR0</accession>
<sequence length="112" mass="11870">MHFARLAMVAAATVAAPIVLAAPSHADPDTDFANQLHTFGIYGPRDYNAWLGKIACKRLATGLDGDLNASAKFLQRNLQLGSTQAQAVQFLGAAITTYCPDQVGVLQRAAAR</sequence>
<dbReference type="Proteomes" id="UP001139068">
    <property type="component" value="Unassembled WGS sequence"/>
</dbReference>
<gene>
    <name evidence="3" type="ORF">K9U37_10645</name>
</gene>
<evidence type="ECO:0000313" key="3">
    <source>
        <dbReference type="EMBL" id="MCI4675316.1"/>
    </source>
</evidence>
<name>A0ABS9YVR0_9MYCO</name>
<comment type="caution">
    <text evidence="3">The sequence shown here is derived from an EMBL/GenBank/DDBJ whole genome shotgun (WGS) entry which is preliminary data.</text>
</comment>
<dbReference type="RefSeq" id="WP_243071654.1">
    <property type="nucleotide sequence ID" value="NZ_JAIVFL010000001.1"/>
</dbReference>
<evidence type="ECO:0000313" key="4">
    <source>
        <dbReference type="Proteomes" id="UP001139068"/>
    </source>
</evidence>
<organism evidence="3 4">
    <name type="scientific">Candidatus Mycolicibacterium alkanivorans</name>
    <dbReference type="NCBI Taxonomy" id="2954114"/>
    <lineage>
        <taxon>Bacteria</taxon>
        <taxon>Bacillati</taxon>
        <taxon>Actinomycetota</taxon>
        <taxon>Actinomycetes</taxon>
        <taxon>Mycobacteriales</taxon>
        <taxon>Mycobacteriaceae</taxon>
        <taxon>Mycolicibacterium</taxon>
    </lineage>
</organism>
<dbReference type="EMBL" id="JAIVFL010000001">
    <property type="protein sequence ID" value="MCI4675316.1"/>
    <property type="molecule type" value="Genomic_DNA"/>
</dbReference>
<keyword evidence="4" id="KW-1185">Reference proteome</keyword>
<feature type="domain" description="DUF732" evidence="2">
    <location>
        <begin position="29"/>
        <end position="101"/>
    </location>
</feature>
<protein>
    <submittedName>
        <fullName evidence="3">DUF732 domain-containing protein</fullName>
    </submittedName>
</protein>
<dbReference type="InterPro" id="IPR007969">
    <property type="entry name" value="DUF732"/>
</dbReference>
<feature type="chain" id="PRO_5046230875" evidence="1">
    <location>
        <begin position="22"/>
        <end position="112"/>
    </location>
</feature>
<reference evidence="3" key="1">
    <citation type="journal article" date="2022" name="ISME J.">
        <title>Identification of active gaseous-alkane degraders at natural gas seeps.</title>
        <authorList>
            <person name="Farhan Ul Haque M."/>
            <person name="Hernandez M."/>
            <person name="Crombie A.T."/>
            <person name="Murrell J.C."/>
        </authorList>
    </citation>
    <scope>NUCLEOTIDE SEQUENCE</scope>
    <source>
        <strain evidence="3">ANDR5</strain>
    </source>
</reference>
<keyword evidence="1" id="KW-0732">Signal</keyword>
<evidence type="ECO:0000259" key="2">
    <source>
        <dbReference type="Pfam" id="PF05305"/>
    </source>
</evidence>
<proteinExistence type="predicted"/>
<evidence type="ECO:0000256" key="1">
    <source>
        <dbReference type="SAM" id="SignalP"/>
    </source>
</evidence>